<comment type="function">
    <text evidence="3 4">Catalyzes the conversion of N5-carboxyaminoimidazole ribonucleotide (N5-CAIR) to 4-carboxy-5-aminoimidazole ribonucleotide (CAIR).</text>
</comment>
<dbReference type="AlphaFoldDB" id="A0A099I8J8"/>
<dbReference type="InterPro" id="IPR033747">
    <property type="entry name" value="PurE_ClassI"/>
</dbReference>
<dbReference type="EMBL" id="CP048838">
    <property type="protein sequence ID" value="QJA00959.1"/>
    <property type="molecule type" value="Genomic_DNA"/>
</dbReference>
<reference evidence="9" key="2">
    <citation type="journal article" date="2019" name="Nat. Med.">
        <title>A library of human gut bacterial isolates paired with longitudinal multiomics data enables mechanistic microbiome research.</title>
        <authorList>
            <person name="Poyet M."/>
            <person name="Groussin M."/>
            <person name="Gibbons S.M."/>
            <person name="Avila-Pacheco J."/>
            <person name="Jiang X."/>
            <person name="Kearney S.M."/>
            <person name="Perrotta A.R."/>
            <person name="Berdy B."/>
            <person name="Zhao S."/>
            <person name="Lieberman T.D."/>
            <person name="Swanson P.K."/>
            <person name="Smith M."/>
            <person name="Roesemann S."/>
            <person name="Alexander J.E."/>
            <person name="Rich S.A."/>
            <person name="Livny J."/>
            <person name="Vlamakis H."/>
            <person name="Clish C."/>
            <person name="Bullock K."/>
            <person name="Deik A."/>
            <person name="Scott J."/>
            <person name="Pierce K.A."/>
            <person name="Xavier R.J."/>
            <person name="Alm E.J."/>
        </authorList>
    </citation>
    <scope>NUCLEOTIDE SEQUENCE</scope>
    <source>
        <strain evidence="9">BIOML-A12</strain>
    </source>
</reference>
<feature type="binding site" evidence="3 5">
    <location>
        <position position="44"/>
    </location>
    <ligand>
        <name>substrate</name>
    </ligand>
</feature>
<evidence type="ECO:0000313" key="11">
    <source>
        <dbReference type="Proteomes" id="UP000030008"/>
    </source>
</evidence>
<keyword evidence="1 3" id="KW-0658">Purine biosynthesis</keyword>
<reference evidence="8" key="4">
    <citation type="journal article" date="2022" name="Clin. Infect. Dis.">
        <title>Association between Clostridium innocuum and antibiotic-associated diarrhea in adults and children: A cross-sectional study and comparative genomics analysis.</title>
        <authorList>
            <person name="Cherny K.E."/>
            <person name="Muscat E.B."/>
            <person name="Balaji A."/>
            <person name="Mukherjee J."/>
            <person name="Ozer E.A."/>
            <person name="Angarone M.P."/>
            <person name="Hauser A.R."/>
            <person name="Sichel J.S."/>
            <person name="Amponsah E."/>
            <person name="Kociolek L.K."/>
        </authorList>
    </citation>
    <scope>NUCLEOTIDE SEQUENCE</scope>
    <source>
        <strain evidence="8">NU1-AC-029v</strain>
    </source>
</reference>
<comment type="pathway">
    <text evidence="3 4">Purine metabolism; IMP biosynthesis via de novo pathway; 5-amino-1-(5-phospho-D-ribosyl)imidazole-4-carboxylate from 5-amino-1-(5-phospho-D-ribosyl)imidazole (N5-CAIR route): step 2/2.</text>
</comment>
<dbReference type="Pfam" id="PF00731">
    <property type="entry name" value="AIRC"/>
    <property type="match status" value="1"/>
</dbReference>
<evidence type="ECO:0000313" key="7">
    <source>
        <dbReference type="EMBL" id="KGJ54299.1"/>
    </source>
</evidence>
<dbReference type="Proteomes" id="UP001203972">
    <property type="component" value="Unassembled WGS sequence"/>
</dbReference>
<dbReference type="Gene3D" id="3.40.50.1970">
    <property type="match status" value="1"/>
</dbReference>
<sequence>MSEIKPVVSILMGSRSDLPTMENCFNQLKEFGIPFEAHALSAHRTPNEVIKLAEGAKDRGIKVIIAAAGGAAHLGGVIASSTTLPVIGVPIQTSALGGMDSLLSTVQMPGGIPVATVAIGKAGAKNAAILAAQMLALSDEAMAEKMVAFKASMAEKVIKDSVIEVE</sequence>
<feature type="binding site" evidence="3 5">
    <location>
        <position position="17"/>
    </location>
    <ligand>
        <name>substrate</name>
    </ligand>
</feature>
<gene>
    <name evidence="3 8" type="primary">purE</name>
    <name evidence="7" type="ORF">CIAN88_03935</name>
    <name evidence="10" type="ORF">G4D54_00335</name>
    <name evidence="9" type="ORF">GT664_01385</name>
    <name evidence="8" type="ORF">MKC95_19330</name>
</gene>
<dbReference type="EMBL" id="JQIF01000017">
    <property type="protein sequence ID" value="KGJ54299.1"/>
    <property type="molecule type" value="Genomic_DNA"/>
</dbReference>
<dbReference type="Proteomes" id="UP000503330">
    <property type="component" value="Chromosome"/>
</dbReference>
<dbReference type="GO" id="GO:0016829">
    <property type="term" value="F:lyase activity"/>
    <property type="evidence" value="ECO:0007669"/>
    <property type="project" value="UniProtKB-KW"/>
</dbReference>
<dbReference type="NCBIfam" id="TIGR01162">
    <property type="entry name" value="purE"/>
    <property type="match status" value="1"/>
</dbReference>
<evidence type="ECO:0000259" key="6">
    <source>
        <dbReference type="SMART" id="SM01001"/>
    </source>
</evidence>
<organism evidence="7 11">
    <name type="scientific">Clostridium innocuum</name>
    <dbReference type="NCBI Taxonomy" id="1522"/>
    <lineage>
        <taxon>Bacteria</taxon>
        <taxon>Bacillati</taxon>
        <taxon>Bacillota</taxon>
        <taxon>Clostridia</taxon>
        <taxon>Eubacteriales</taxon>
        <taxon>Clostridiaceae</taxon>
        <taxon>Clostridium</taxon>
    </lineage>
</organism>
<dbReference type="InterPro" id="IPR000031">
    <property type="entry name" value="PurE_dom"/>
</dbReference>
<dbReference type="UniPathway" id="UPA00074">
    <property type="reaction ID" value="UER00943"/>
</dbReference>
<dbReference type="GO" id="GO:0034023">
    <property type="term" value="F:5-(carboxyamino)imidazole ribonucleotide mutase activity"/>
    <property type="evidence" value="ECO:0007669"/>
    <property type="project" value="UniProtKB-UniRule"/>
</dbReference>
<dbReference type="SUPFAM" id="SSF52255">
    <property type="entry name" value="N5-CAIR mutase (phosphoribosylaminoimidazole carboxylase, PurE)"/>
    <property type="match status" value="1"/>
</dbReference>
<evidence type="ECO:0000313" key="9">
    <source>
        <dbReference type="EMBL" id="MZH54432.1"/>
    </source>
</evidence>
<evidence type="ECO:0000256" key="5">
    <source>
        <dbReference type="PIRSR" id="PIRSR001338-1"/>
    </source>
</evidence>
<dbReference type="PANTHER" id="PTHR23046:SF2">
    <property type="entry name" value="PHOSPHORIBOSYLAMINOIMIDAZOLE CARBOXYLASE"/>
    <property type="match status" value="1"/>
</dbReference>
<comment type="similarity">
    <text evidence="3">Belongs to the AIR carboxylase family. Class I subfamily.</text>
</comment>
<evidence type="ECO:0000313" key="12">
    <source>
        <dbReference type="Proteomes" id="UP000503330"/>
    </source>
</evidence>
<comment type="catalytic activity">
    <reaction evidence="3 4">
        <text>5-carboxyamino-1-(5-phospho-D-ribosyl)imidazole + H(+) = 5-amino-1-(5-phospho-D-ribosyl)imidazole-4-carboxylate</text>
        <dbReference type="Rhea" id="RHEA:13193"/>
        <dbReference type="ChEBI" id="CHEBI:15378"/>
        <dbReference type="ChEBI" id="CHEBI:58730"/>
        <dbReference type="ChEBI" id="CHEBI:77657"/>
        <dbReference type="EC" id="5.4.99.18"/>
    </reaction>
</comment>
<reference evidence="7 11" key="1">
    <citation type="submission" date="2014-08" db="EMBL/GenBank/DDBJ databases">
        <title>Clostridium innocuum, an unnegligible vancomycin-resistant pathogen causing extra-intestinal infections.</title>
        <authorList>
            <person name="Feng Y."/>
            <person name="Chiu C.-H."/>
        </authorList>
    </citation>
    <scope>NUCLEOTIDE SEQUENCE [LARGE SCALE GENOMIC DNA]</scope>
    <source>
        <strain evidence="7 11">AN88</strain>
    </source>
</reference>
<keyword evidence="8" id="KW-0456">Lyase</keyword>
<dbReference type="GO" id="GO:0006189">
    <property type="term" value="P:'de novo' IMP biosynthetic process"/>
    <property type="evidence" value="ECO:0007669"/>
    <property type="project" value="UniProtKB-UniRule"/>
</dbReference>
<accession>A0A099I8J8</accession>
<dbReference type="PIRSF" id="PIRSF001338">
    <property type="entry name" value="AIR_carboxylase"/>
    <property type="match status" value="1"/>
</dbReference>
<name>A0A099I8J8_CLOIN</name>
<evidence type="ECO:0000256" key="2">
    <source>
        <dbReference type="ARBA" id="ARBA00023235"/>
    </source>
</evidence>
<dbReference type="Proteomes" id="UP000604383">
    <property type="component" value="Unassembled WGS sequence"/>
</dbReference>
<dbReference type="EC" id="5.4.99.18" evidence="3 4"/>
<protein>
    <recommendedName>
        <fullName evidence="3 4">N5-carboxyaminoimidazole ribonucleotide mutase</fullName>
        <shortName evidence="3 4">N5-CAIR mutase</shortName>
        <ecNumber evidence="3 4">5.4.99.18</ecNumber>
    </recommendedName>
    <alternativeName>
        <fullName evidence="3">5-(carboxyamino)imidazole ribonucleotide mutase</fullName>
    </alternativeName>
</protein>
<dbReference type="Proteomes" id="UP000030008">
    <property type="component" value="Unassembled WGS sequence"/>
</dbReference>
<dbReference type="InterPro" id="IPR024694">
    <property type="entry name" value="PurE_prokaryotes"/>
</dbReference>
<dbReference type="RefSeq" id="WP_002606742.1">
    <property type="nucleotide sequence ID" value="NZ_AP025565.1"/>
</dbReference>
<evidence type="ECO:0000256" key="1">
    <source>
        <dbReference type="ARBA" id="ARBA00022755"/>
    </source>
</evidence>
<dbReference type="EMBL" id="WWTN01000002">
    <property type="protein sequence ID" value="MZH54432.1"/>
    <property type="molecule type" value="Genomic_DNA"/>
</dbReference>
<dbReference type="PANTHER" id="PTHR23046">
    <property type="entry name" value="PHOSPHORIBOSYLAMINOIMIDAZOLE CARBOXYLASE CATALYTIC SUBUNIT"/>
    <property type="match status" value="1"/>
</dbReference>
<feature type="binding site" evidence="3 5">
    <location>
        <position position="14"/>
    </location>
    <ligand>
        <name>substrate</name>
    </ligand>
</feature>
<dbReference type="EMBL" id="JAKTMA010000044">
    <property type="protein sequence ID" value="MCR0234924.1"/>
    <property type="molecule type" value="Genomic_DNA"/>
</dbReference>
<evidence type="ECO:0000313" key="10">
    <source>
        <dbReference type="EMBL" id="QJA00959.1"/>
    </source>
</evidence>
<evidence type="ECO:0000313" key="8">
    <source>
        <dbReference type="EMBL" id="MCR0234924.1"/>
    </source>
</evidence>
<keyword evidence="2 3" id="KW-0413">Isomerase</keyword>
<dbReference type="SMART" id="SM01001">
    <property type="entry name" value="AIRC"/>
    <property type="match status" value="1"/>
</dbReference>
<proteinExistence type="inferred from homology"/>
<feature type="domain" description="PurE" evidence="6">
    <location>
        <begin position="6"/>
        <end position="157"/>
    </location>
</feature>
<reference evidence="10 12" key="3">
    <citation type="submission" date="2020-02" db="EMBL/GenBank/DDBJ databases">
        <authorList>
            <person name="Kociolek L.K."/>
            <person name="Ozer E.A."/>
        </authorList>
    </citation>
    <scope>NUCLEOTIDE SEQUENCE [LARGE SCALE GENOMIC DNA]</scope>
    <source>
        <strain evidence="10 12">ATCC 14501</strain>
    </source>
</reference>
<evidence type="ECO:0000256" key="3">
    <source>
        <dbReference type="HAMAP-Rule" id="MF_01929"/>
    </source>
</evidence>
<dbReference type="GeneID" id="61923938"/>
<dbReference type="HAMAP" id="MF_01929">
    <property type="entry name" value="PurE_classI"/>
    <property type="match status" value="1"/>
</dbReference>
<evidence type="ECO:0000256" key="4">
    <source>
        <dbReference type="PIRNR" id="PIRNR001338"/>
    </source>
</evidence>